<proteinExistence type="predicted"/>
<dbReference type="GO" id="GO:0003824">
    <property type="term" value="F:catalytic activity"/>
    <property type="evidence" value="ECO:0007669"/>
    <property type="project" value="InterPro"/>
</dbReference>
<protein>
    <recommendedName>
        <fullName evidence="4">Nucleoside phosphorylase domain-containing protein</fullName>
    </recommendedName>
</protein>
<evidence type="ECO:0000256" key="1">
    <source>
        <dbReference type="SAM" id="MobiDB-lite"/>
    </source>
</evidence>
<sequence>MSQLPDARQSDFLIGWVCILQAEYSAALHVLDKSYGTDEDAGFISGKDDPNKYRLGRIGPHYVVINRPRHGWSGQLPASKIVNGMKSTFPGMRFWLLVGIGGGVPSQKADVRLGDVVLGMSVLPYKKGKEKDNIFEITGKTKEPPVELLDVVTELKHKLEFGLSLDQMLDNVLQRQVASQDVLRRKYRRPSNDHLWRSDYIHRDDECASGNRDLTGCISIRGISDYSDGHKNDIWHDYAALSAAVCAAELLQCLSTNTVLKMRIEVTLDDIKGLIDSAVDGVEARINGSLNAVDDKIKHLGAANVKIQESIGFLNHFADEQKKFNESEMKDMRVACQQKLDESIRSLQRQAKNEAAKADYLTRSEWEKFTKQIENTAEKSSKLATAEEVLETAADLADRITEDVKGKRVGSVSSYFRFGSMFTGHARNFRGIGKKTKEASDAKTVAFSPSPIIFDTPISSQSDHTDFSSTCDGLSSQCLPSDTTGTSVSSNGSGLVTPAQPPTTPARRGYEPPSAGSSSDPSGQLADILNHSLQVRSPRKQPRSTSPLHQDSVRQKPAVPPKRFQIN</sequence>
<dbReference type="EMBL" id="PKMI01000027">
    <property type="protein sequence ID" value="RBA14660.1"/>
    <property type="molecule type" value="Genomic_DNA"/>
</dbReference>
<feature type="compositionally biased region" description="Low complexity" evidence="1">
    <location>
        <begin position="481"/>
        <end position="498"/>
    </location>
</feature>
<accession>A0A365N1K5</accession>
<reference evidence="2 3" key="1">
    <citation type="submission" date="2017-12" db="EMBL/GenBank/DDBJ databases">
        <title>Genome sequence of the mycotoxigenic crop pathogen Fusarium proliferatum, strain ITEM 2341 from Date Palm.</title>
        <authorList>
            <person name="Almiman B.F."/>
            <person name="Shittu T.A."/>
            <person name="Muthumeenakshi S."/>
            <person name="Baroncelli R."/>
            <person name="Sreenivasaprasada S."/>
        </authorList>
    </citation>
    <scope>NUCLEOTIDE SEQUENCE [LARGE SCALE GENOMIC DNA]</scope>
    <source>
        <strain evidence="2 3">ITEM 2341</strain>
    </source>
</reference>
<dbReference type="PANTHER" id="PTHR46082:SF11">
    <property type="entry name" value="AAA+ ATPASE DOMAIN-CONTAINING PROTEIN-RELATED"/>
    <property type="match status" value="1"/>
</dbReference>
<comment type="caution">
    <text evidence="2">The sequence shown here is derived from an EMBL/GenBank/DDBJ whole genome shotgun (WGS) entry which is preliminary data.</text>
</comment>
<dbReference type="InterPro" id="IPR053137">
    <property type="entry name" value="NLR-like"/>
</dbReference>
<dbReference type="Gene3D" id="3.40.50.1580">
    <property type="entry name" value="Nucleoside phosphorylase domain"/>
    <property type="match status" value="1"/>
</dbReference>
<dbReference type="AlphaFoldDB" id="A0A365N1K5"/>
<name>A0A365N1K5_GIBIN</name>
<organism evidence="2 3">
    <name type="scientific">Gibberella intermedia</name>
    <name type="common">Bulb rot disease fungus</name>
    <name type="synonym">Fusarium proliferatum</name>
    <dbReference type="NCBI Taxonomy" id="948311"/>
    <lineage>
        <taxon>Eukaryota</taxon>
        <taxon>Fungi</taxon>
        <taxon>Dikarya</taxon>
        <taxon>Ascomycota</taxon>
        <taxon>Pezizomycotina</taxon>
        <taxon>Sordariomycetes</taxon>
        <taxon>Hypocreomycetidae</taxon>
        <taxon>Hypocreales</taxon>
        <taxon>Nectriaceae</taxon>
        <taxon>Fusarium</taxon>
        <taxon>Fusarium fujikuroi species complex</taxon>
    </lineage>
</organism>
<gene>
    <name evidence="2" type="ORF">FPRO05_13471</name>
</gene>
<evidence type="ECO:0008006" key="4">
    <source>
        <dbReference type="Google" id="ProtNLM"/>
    </source>
</evidence>
<feature type="compositionally biased region" description="Low complexity" evidence="1">
    <location>
        <begin position="512"/>
        <end position="523"/>
    </location>
</feature>
<feature type="region of interest" description="Disordered" evidence="1">
    <location>
        <begin position="478"/>
        <end position="567"/>
    </location>
</feature>
<dbReference type="SUPFAM" id="SSF53167">
    <property type="entry name" value="Purine and uridine phosphorylases"/>
    <property type="match status" value="1"/>
</dbReference>
<dbReference type="Proteomes" id="UP000251714">
    <property type="component" value="Unassembled WGS sequence"/>
</dbReference>
<dbReference type="PANTHER" id="PTHR46082">
    <property type="entry name" value="ATP/GTP-BINDING PROTEIN-RELATED"/>
    <property type="match status" value="1"/>
</dbReference>
<dbReference type="GO" id="GO:0009116">
    <property type="term" value="P:nucleoside metabolic process"/>
    <property type="evidence" value="ECO:0007669"/>
    <property type="project" value="InterPro"/>
</dbReference>
<dbReference type="InterPro" id="IPR035994">
    <property type="entry name" value="Nucleoside_phosphorylase_sf"/>
</dbReference>
<evidence type="ECO:0000313" key="2">
    <source>
        <dbReference type="EMBL" id="RBA14660.1"/>
    </source>
</evidence>
<evidence type="ECO:0000313" key="3">
    <source>
        <dbReference type="Proteomes" id="UP000251714"/>
    </source>
</evidence>